<name>A0ABN8R615_9CNID</name>
<feature type="compositionally biased region" description="Polar residues" evidence="1">
    <location>
        <begin position="182"/>
        <end position="201"/>
    </location>
</feature>
<evidence type="ECO:0000313" key="3">
    <source>
        <dbReference type="Proteomes" id="UP001159427"/>
    </source>
</evidence>
<sequence length="214" mass="24826">MENNSNFSQFQPYFRVLDREDDNLDHAVMCPESQRTLQQVKKRQQNLDNEYKQLKQRTRSTGEAGIKKIKEGFPYFDIFDEVMGHRDSIDPSKMAIEASSTFTSESSVNDTSHNESVNVSLDESEPADDVTGVQKSSEKRKAEKEQEKSGRKGKRRRRDISESTTQDWQSSFMEMWEKSMEQDNVPQKCSMTPRTGKWNKQTPYSLASKTFLKI</sequence>
<gene>
    <name evidence="2" type="ORF">PEVE_00008702</name>
</gene>
<proteinExistence type="predicted"/>
<comment type="caution">
    <text evidence="2">The sequence shown here is derived from an EMBL/GenBank/DDBJ whole genome shotgun (WGS) entry which is preliminary data.</text>
</comment>
<evidence type="ECO:0000313" key="2">
    <source>
        <dbReference type="EMBL" id="CAH3172909.1"/>
    </source>
</evidence>
<dbReference type="EMBL" id="CALNXI010001595">
    <property type="protein sequence ID" value="CAH3172909.1"/>
    <property type="molecule type" value="Genomic_DNA"/>
</dbReference>
<accession>A0ABN8R615</accession>
<protein>
    <submittedName>
        <fullName evidence="2">Uncharacterized protein</fullName>
    </submittedName>
</protein>
<reference evidence="2 3" key="1">
    <citation type="submission" date="2022-05" db="EMBL/GenBank/DDBJ databases">
        <authorList>
            <consortium name="Genoscope - CEA"/>
            <person name="William W."/>
        </authorList>
    </citation>
    <scope>NUCLEOTIDE SEQUENCE [LARGE SCALE GENOMIC DNA]</scope>
</reference>
<evidence type="ECO:0000256" key="1">
    <source>
        <dbReference type="SAM" id="MobiDB-lite"/>
    </source>
</evidence>
<feature type="compositionally biased region" description="Polar residues" evidence="1">
    <location>
        <begin position="100"/>
        <end position="121"/>
    </location>
</feature>
<feature type="region of interest" description="Disordered" evidence="1">
    <location>
        <begin position="180"/>
        <end position="201"/>
    </location>
</feature>
<keyword evidence="3" id="KW-1185">Reference proteome</keyword>
<organism evidence="2 3">
    <name type="scientific">Porites evermanni</name>
    <dbReference type="NCBI Taxonomy" id="104178"/>
    <lineage>
        <taxon>Eukaryota</taxon>
        <taxon>Metazoa</taxon>
        <taxon>Cnidaria</taxon>
        <taxon>Anthozoa</taxon>
        <taxon>Hexacorallia</taxon>
        <taxon>Scleractinia</taxon>
        <taxon>Fungiina</taxon>
        <taxon>Poritidae</taxon>
        <taxon>Porites</taxon>
    </lineage>
</organism>
<feature type="compositionally biased region" description="Basic and acidic residues" evidence="1">
    <location>
        <begin position="136"/>
        <end position="150"/>
    </location>
</feature>
<dbReference type="Proteomes" id="UP001159427">
    <property type="component" value="Unassembled WGS sequence"/>
</dbReference>
<feature type="region of interest" description="Disordered" evidence="1">
    <location>
        <begin position="100"/>
        <end position="168"/>
    </location>
</feature>